<dbReference type="GO" id="GO:0051920">
    <property type="term" value="F:peroxiredoxin activity"/>
    <property type="evidence" value="ECO:0007669"/>
    <property type="project" value="InterPro"/>
</dbReference>
<evidence type="ECO:0000313" key="3">
    <source>
        <dbReference type="Proteomes" id="UP000249499"/>
    </source>
</evidence>
<evidence type="ECO:0000313" key="2">
    <source>
        <dbReference type="EMBL" id="WFR95733.1"/>
    </source>
</evidence>
<protein>
    <submittedName>
        <fullName evidence="2">Carboxymuconolactone decarboxylase family protein</fullName>
    </submittedName>
</protein>
<evidence type="ECO:0000259" key="1">
    <source>
        <dbReference type="Pfam" id="PF02627"/>
    </source>
</evidence>
<dbReference type="Gene3D" id="1.20.1290.10">
    <property type="entry name" value="AhpD-like"/>
    <property type="match status" value="1"/>
</dbReference>
<accession>A0AAF1KGF0</accession>
<sequence length="153" mass="17122">MQPRLNYFEASPSSYKAVSALEVHVQNSGLEKRLIHLIKLRASMINGCAFCVDMHVKEARHDGLGEQWINLLSVWRESPVYDARERALLGWTDAVTNIAQTGIPDDAYENLHQHFSDEEMVKITVAIGAINVWNRLAVGFRGQHPIDKVAAAA</sequence>
<dbReference type="RefSeq" id="WP_111216694.1">
    <property type="nucleotide sequence ID" value="NZ_CP117255.1"/>
</dbReference>
<proteinExistence type="predicted"/>
<dbReference type="PANTHER" id="PTHR34846:SF10">
    <property type="entry name" value="CYTOPLASMIC PROTEIN"/>
    <property type="match status" value="1"/>
</dbReference>
<reference evidence="2 3" key="1">
    <citation type="journal article" date="2018" name="Sci. Rep.">
        <title>Rhizobium tumorigenes sp. nov., a novel plant tumorigenic bacterium isolated from cane gall tumors on thornless blackberry.</title>
        <authorList>
            <person name="Kuzmanovi N."/>
            <person name="Smalla K."/>
            <person name="Gronow S."/>
            <person name="PuBawska J."/>
        </authorList>
    </citation>
    <scope>NUCLEOTIDE SEQUENCE [LARGE SCALE GENOMIC DNA]</scope>
    <source>
        <strain evidence="2 3">1078</strain>
    </source>
</reference>
<dbReference type="AlphaFoldDB" id="A0AAF1KGF0"/>
<organism evidence="2 3">
    <name type="scientific">Rhizobium tumorigenes</name>
    <dbReference type="NCBI Taxonomy" id="2041385"/>
    <lineage>
        <taxon>Bacteria</taxon>
        <taxon>Pseudomonadati</taxon>
        <taxon>Pseudomonadota</taxon>
        <taxon>Alphaproteobacteria</taxon>
        <taxon>Hyphomicrobiales</taxon>
        <taxon>Rhizobiaceae</taxon>
        <taxon>Rhizobium/Agrobacterium group</taxon>
        <taxon>Rhizobium</taxon>
    </lineage>
</organism>
<keyword evidence="3" id="KW-1185">Reference proteome</keyword>
<dbReference type="SUPFAM" id="SSF69118">
    <property type="entry name" value="AhpD-like"/>
    <property type="match status" value="1"/>
</dbReference>
<dbReference type="InterPro" id="IPR003779">
    <property type="entry name" value="CMD-like"/>
</dbReference>
<dbReference type="InterPro" id="IPR004675">
    <property type="entry name" value="AhpD_core"/>
</dbReference>
<dbReference type="InterPro" id="IPR029032">
    <property type="entry name" value="AhpD-like"/>
</dbReference>
<dbReference type="PANTHER" id="PTHR34846">
    <property type="entry name" value="4-CARBOXYMUCONOLACTONE DECARBOXYLASE FAMILY PROTEIN (AFU_ORTHOLOGUE AFUA_6G11590)"/>
    <property type="match status" value="1"/>
</dbReference>
<dbReference type="Proteomes" id="UP000249499">
    <property type="component" value="Chromosome"/>
</dbReference>
<gene>
    <name evidence="2" type="ORF">PR017_00855</name>
</gene>
<feature type="domain" description="Carboxymuconolactone decarboxylase-like" evidence="1">
    <location>
        <begin position="20"/>
        <end position="93"/>
    </location>
</feature>
<name>A0AAF1KGF0_9HYPH</name>
<reference evidence="3" key="2">
    <citation type="journal article" date="2023" name="MicrobiologyOpen">
        <title>Genomics of the tumorigenes clade of the family Rhizobiaceae and description of Rhizobium rhododendri sp. nov.</title>
        <authorList>
            <person name="Kuzmanovic N."/>
            <person name="diCenzo G.C."/>
            <person name="Bunk B."/>
            <person name="Sproeer C."/>
            <person name="Fruehling A."/>
            <person name="Neumann-Schaal M."/>
            <person name="Overmann J."/>
            <person name="Smalla K."/>
        </authorList>
    </citation>
    <scope>NUCLEOTIDE SEQUENCE [LARGE SCALE GENOMIC DNA]</scope>
    <source>
        <strain evidence="3">1078</strain>
    </source>
</reference>
<dbReference type="NCBIfam" id="TIGR00778">
    <property type="entry name" value="ahpD_dom"/>
    <property type="match status" value="1"/>
</dbReference>
<dbReference type="Pfam" id="PF02627">
    <property type="entry name" value="CMD"/>
    <property type="match status" value="1"/>
</dbReference>
<dbReference type="KEGG" id="rtu:PR017_00855"/>
<dbReference type="EMBL" id="CP117255">
    <property type="protein sequence ID" value="WFR95733.1"/>
    <property type="molecule type" value="Genomic_DNA"/>
</dbReference>